<feature type="transmembrane region" description="Helical" evidence="1">
    <location>
        <begin position="228"/>
        <end position="244"/>
    </location>
</feature>
<dbReference type="OrthoDB" id="447793at2759"/>
<dbReference type="Gene3D" id="2.40.30.70">
    <property type="entry name" value="YaeB-like"/>
    <property type="match status" value="1"/>
</dbReference>
<keyword evidence="1" id="KW-0472">Membrane</keyword>
<dbReference type="PANTHER" id="PTHR12818">
    <property type="entry name" value="TRNA (ADENINE(37)-N6)-METHYLTRANSFERASE"/>
    <property type="match status" value="1"/>
</dbReference>
<accession>A0A812FT03</accession>
<feature type="transmembrane region" description="Helical" evidence="1">
    <location>
        <begin position="315"/>
        <end position="335"/>
    </location>
</feature>
<dbReference type="InterPro" id="IPR040372">
    <property type="entry name" value="YaeB-like"/>
</dbReference>
<organism evidence="3 4">
    <name type="scientific">Symbiodinium natans</name>
    <dbReference type="NCBI Taxonomy" id="878477"/>
    <lineage>
        <taxon>Eukaryota</taxon>
        <taxon>Sar</taxon>
        <taxon>Alveolata</taxon>
        <taxon>Dinophyceae</taxon>
        <taxon>Suessiales</taxon>
        <taxon>Symbiodiniaceae</taxon>
        <taxon>Symbiodinium</taxon>
    </lineage>
</organism>
<feature type="signal peptide" evidence="2">
    <location>
        <begin position="1"/>
        <end position="21"/>
    </location>
</feature>
<reference evidence="3" key="1">
    <citation type="submission" date="2021-02" db="EMBL/GenBank/DDBJ databases">
        <authorList>
            <person name="Dougan E. K."/>
            <person name="Rhodes N."/>
            <person name="Thang M."/>
            <person name="Chan C."/>
        </authorList>
    </citation>
    <scope>NUCLEOTIDE SEQUENCE</scope>
</reference>
<keyword evidence="4" id="KW-1185">Reference proteome</keyword>
<dbReference type="EMBL" id="CAJNDS010000001">
    <property type="protein sequence ID" value="CAE6908900.1"/>
    <property type="molecule type" value="Genomic_DNA"/>
</dbReference>
<protein>
    <recommendedName>
        <fullName evidence="5">RRM domain-containing protein</fullName>
    </recommendedName>
</protein>
<feature type="transmembrane region" description="Helical" evidence="1">
    <location>
        <begin position="264"/>
        <end position="283"/>
    </location>
</feature>
<keyword evidence="2" id="KW-0732">Signal</keyword>
<keyword evidence="1" id="KW-0812">Transmembrane</keyword>
<dbReference type="PANTHER" id="PTHR12818:SF0">
    <property type="entry name" value="TRNA (ADENINE(37)-N6)-METHYLTRANSFERASE"/>
    <property type="match status" value="1"/>
</dbReference>
<evidence type="ECO:0008006" key="5">
    <source>
        <dbReference type="Google" id="ProtNLM"/>
    </source>
</evidence>
<gene>
    <name evidence="3" type="ORF">SNAT2548_LOCUS8</name>
</gene>
<dbReference type="Proteomes" id="UP000604046">
    <property type="component" value="Unassembled WGS sequence"/>
</dbReference>
<comment type="caution">
    <text evidence="3">The sequence shown here is derived from an EMBL/GenBank/DDBJ whole genome shotgun (WGS) entry which is preliminary data.</text>
</comment>
<dbReference type="SUPFAM" id="SSF118196">
    <property type="entry name" value="YaeB-like"/>
    <property type="match status" value="1"/>
</dbReference>
<dbReference type="AlphaFoldDB" id="A0A812FT03"/>
<evidence type="ECO:0000256" key="1">
    <source>
        <dbReference type="SAM" id="Phobius"/>
    </source>
</evidence>
<feature type="chain" id="PRO_5032405712" description="RRM domain-containing protein" evidence="2">
    <location>
        <begin position="22"/>
        <end position="723"/>
    </location>
</feature>
<evidence type="ECO:0000313" key="3">
    <source>
        <dbReference type="EMBL" id="CAE6908900.1"/>
    </source>
</evidence>
<sequence length="723" mass="80018">MTWLTAFTFLSSNAQLQGFLAAPDFAVGWLTMRSTFKLRQPLNFALAARASQWMPSLSLLKVSPLLVAATADPDAKRSMMSACVAVFRWRWLGARGRAMLRKFFAGGGRLLQLAEGPIDKCGFAYFLCAKLTNLCTIASATLASMRFSDLQSRLAAWGISGDLQEEAGVLACASFMNVAFVPLHFYGAVYTVRFLERVAADTWKQVLIAEQQNDNPTIEKELCMRKKSVWLWCFLFLFDGTTWCKDRKDLDMTEESEEEFTKSLIILATCGAALFDVVVAVYFMRRLAKTFLECTTAIYCRSGNVAMSGRMSMTWFILFPYFGIIRFVRNLLLLLPSCVRLSTAGGYIGFVLNGRTVRTCYVCISPALDSNLAQKELVRVLGRLFAGYSFEPAGISGPQHGAASLLLDGGIACKSIVPQRCDVQLQMCRLADWLTHTAGGGQYLEGLEAFSHVWVIFLFDQNKHRVLRNMANDSNEGADDHDSDVVEELEEQQFLVHVRNVPKTSSLSDVNALFINAGFSPPFSFRVSDSIVAVQLDSSAAMEAAMALDGTVLIPPPVGTVKIPGQRVSVVQEISVCLVTACPYAILAPWEPIGTFSEHAQLLRSLQHDLPIAGAPKYLRKRLEASGTIYVSGVDVVDGSAVLDIKPYHPVESFGCQPDVQCHERVDAEDIHFADWLPQPRPSMEVTWSEAALMELHQLQDNCRFYPDERDHGVDCLLAALTI</sequence>
<proteinExistence type="predicted"/>
<dbReference type="InterPro" id="IPR036414">
    <property type="entry name" value="YaeB_N_sf"/>
</dbReference>
<dbReference type="InterPro" id="IPR036413">
    <property type="entry name" value="YaeB-like_sf"/>
</dbReference>
<keyword evidence="1" id="KW-1133">Transmembrane helix</keyword>
<name>A0A812FT03_9DINO</name>
<evidence type="ECO:0000313" key="4">
    <source>
        <dbReference type="Proteomes" id="UP000604046"/>
    </source>
</evidence>
<evidence type="ECO:0000256" key="2">
    <source>
        <dbReference type="SAM" id="SignalP"/>
    </source>
</evidence>